<keyword evidence="2" id="KW-1185">Reference proteome</keyword>
<dbReference type="RefSeq" id="WP_002700307.1">
    <property type="nucleotide sequence ID" value="NZ_AAWS01000030.1"/>
</dbReference>
<dbReference type="Gene3D" id="3.40.50.12780">
    <property type="entry name" value="N-terminal domain of ligase-like"/>
    <property type="match status" value="1"/>
</dbReference>
<gene>
    <name evidence="1" type="ORF">M23134_00764</name>
</gene>
<protein>
    <submittedName>
        <fullName evidence="1">Probable adenylate-forming enzyme</fullName>
    </submittedName>
</protein>
<sequence length="433" mass="49551">MFFKLQILWRLVQLRWRKPRTTKAKQRLQQKLWKRLQKKVLCHSGFYRESAQNKQPLAAYPLMNKARFMANFNAINTHGIEVQEAYNVALKAEQSRDFSPMLGKVTVGLSSGTSGNRGIFLAAQAERAFWVAAVLDRVIGVALKKRKVAFFLRANSNLYDSIKSRVLQFEFFDLYDNLPQHLARLNALKPHILVAQPSMLLELAQALEAGTLHIAPTKVIAVAEVLSPEDRVQLERVFGQTIHQVYQCTEGFLASSCSEGVLHFHEDFLIIEKKYLDESRLRFHPVITDLLRSSQPVVRYELNDIIIEEKACPCGQPTLAIAQIEGRADDVLHFVDTTGNTVKIYPDFLRRAIIFSDEAIQDYTLAQTDLQRLELYIKGQEKSFCQARQGILDLLNKHHIAGVNIVQVQHKHHEKGGKLRRIKQAFNEQNDQN</sequence>
<organism evidence="1 2">
    <name type="scientific">Microscilla marina ATCC 23134</name>
    <dbReference type="NCBI Taxonomy" id="313606"/>
    <lineage>
        <taxon>Bacteria</taxon>
        <taxon>Pseudomonadati</taxon>
        <taxon>Bacteroidota</taxon>
        <taxon>Cytophagia</taxon>
        <taxon>Cytophagales</taxon>
        <taxon>Microscillaceae</taxon>
        <taxon>Microscilla</taxon>
    </lineage>
</organism>
<dbReference type="OrthoDB" id="580775at2"/>
<reference evidence="1 2" key="1">
    <citation type="submission" date="2007-01" db="EMBL/GenBank/DDBJ databases">
        <authorList>
            <person name="Haygood M."/>
            <person name="Podell S."/>
            <person name="Anderson C."/>
            <person name="Hopkinson B."/>
            <person name="Roe K."/>
            <person name="Barbeau K."/>
            <person name="Gaasterland T."/>
            <person name="Ferriera S."/>
            <person name="Johnson J."/>
            <person name="Kravitz S."/>
            <person name="Beeson K."/>
            <person name="Sutton G."/>
            <person name="Rogers Y.-H."/>
            <person name="Friedman R."/>
            <person name="Frazier M."/>
            <person name="Venter J.C."/>
        </authorList>
    </citation>
    <scope>NUCLEOTIDE SEQUENCE [LARGE SCALE GENOMIC DNA]</scope>
    <source>
        <strain evidence="1 2">ATCC 23134</strain>
    </source>
</reference>
<dbReference type="PANTHER" id="PTHR36932">
    <property type="entry name" value="CAPSULAR POLYSACCHARIDE BIOSYNTHESIS PROTEIN"/>
    <property type="match status" value="1"/>
</dbReference>
<comment type="caution">
    <text evidence="1">The sequence shown here is derived from an EMBL/GenBank/DDBJ whole genome shotgun (WGS) entry which is preliminary data.</text>
</comment>
<proteinExistence type="predicted"/>
<name>A1ZS75_MICM2</name>
<dbReference type="AlphaFoldDB" id="A1ZS75"/>
<dbReference type="InterPro" id="IPR012685">
    <property type="entry name" value="CHP02304_F390_synth-rel"/>
</dbReference>
<dbReference type="EMBL" id="AAWS01000030">
    <property type="protein sequence ID" value="EAY26798.1"/>
    <property type="molecule type" value="Genomic_DNA"/>
</dbReference>
<dbReference type="eggNOG" id="COG1541">
    <property type="taxonomic scope" value="Bacteria"/>
</dbReference>
<dbReference type="InterPro" id="IPR042099">
    <property type="entry name" value="ANL_N_sf"/>
</dbReference>
<dbReference type="PANTHER" id="PTHR36932:SF1">
    <property type="entry name" value="CAPSULAR POLYSACCHARIDE BIOSYNTHESIS PROTEIN"/>
    <property type="match status" value="1"/>
</dbReference>
<evidence type="ECO:0000313" key="1">
    <source>
        <dbReference type="EMBL" id="EAY26798.1"/>
    </source>
</evidence>
<accession>A1ZS75</accession>
<evidence type="ECO:0000313" key="2">
    <source>
        <dbReference type="Proteomes" id="UP000004095"/>
    </source>
</evidence>
<dbReference type="NCBIfam" id="TIGR02304">
    <property type="entry name" value="aden_form_hyp"/>
    <property type="match status" value="1"/>
</dbReference>
<dbReference type="Proteomes" id="UP000004095">
    <property type="component" value="Unassembled WGS sequence"/>
</dbReference>
<dbReference type="InterPro" id="IPR053158">
    <property type="entry name" value="CapK_Type1_Caps_Biosynth"/>
</dbReference>
<dbReference type="SUPFAM" id="SSF56801">
    <property type="entry name" value="Acetyl-CoA synthetase-like"/>
    <property type="match status" value="1"/>
</dbReference>